<dbReference type="AlphaFoldDB" id="A0A370X796"/>
<gene>
    <name evidence="3" type="ORF">DWU99_11230</name>
</gene>
<dbReference type="RefSeq" id="WP_115478104.1">
    <property type="nucleotide sequence ID" value="NZ_QRBF01000003.1"/>
</dbReference>
<accession>A0A370X796</accession>
<name>A0A370X796_9GAMM</name>
<evidence type="ECO:0000313" key="3">
    <source>
        <dbReference type="EMBL" id="RDS84303.1"/>
    </source>
</evidence>
<dbReference type="SUPFAM" id="SSF54909">
    <property type="entry name" value="Dimeric alpha+beta barrel"/>
    <property type="match status" value="1"/>
</dbReference>
<dbReference type="Pfam" id="PF03795">
    <property type="entry name" value="YCII"/>
    <property type="match status" value="1"/>
</dbReference>
<evidence type="ECO:0000313" key="4">
    <source>
        <dbReference type="Proteomes" id="UP000255334"/>
    </source>
</evidence>
<dbReference type="Proteomes" id="UP000255334">
    <property type="component" value="Unassembled WGS sequence"/>
</dbReference>
<evidence type="ECO:0000259" key="2">
    <source>
        <dbReference type="Pfam" id="PF03795"/>
    </source>
</evidence>
<feature type="domain" description="YCII-related" evidence="2">
    <location>
        <begin position="21"/>
        <end position="92"/>
    </location>
</feature>
<sequence>MRHFFCTLQPPRATFPADITPEESALMQSHANYWRERMKEGYAVVFGPVADPKGAYGILVLQLPDDVSPESLVHEDPVCKANLGFQFDIHPMRAVLPQQG</sequence>
<comment type="similarity">
    <text evidence="1">Belongs to the YciI family.</text>
</comment>
<evidence type="ECO:0000256" key="1">
    <source>
        <dbReference type="ARBA" id="ARBA00007689"/>
    </source>
</evidence>
<dbReference type="InterPro" id="IPR005545">
    <property type="entry name" value="YCII"/>
</dbReference>
<protein>
    <recommendedName>
        <fullName evidence="2">YCII-related domain-containing protein</fullName>
    </recommendedName>
</protein>
<comment type="caution">
    <text evidence="3">The sequence shown here is derived from an EMBL/GenBank/DDBJ whole genome shotgun (WGS) entry which is preliminary data.</text>
</comment>
<keyword evidence="4" id="KW-1185">Reference proteome</keyword>
<dbReference type="EMBL" id="QRBF01000003">
    <property type="protein sequence ID" value="RDS84303.1"/>
    <property type="molecule type" value="Genomic_DNA"/>
</dbReference>
<dbReference type="OrthoDB" id="6928805at2"/>
<reference evidence="3 4" key="1">
    <citation type="submission" date="2018-07" db="EMBL/GenBank/DDBJ databases">
        <title>Dyella monticola sp. nov. and Dyella psychrodurans sp. nov. isolated from monsoon evergreen broad-leaved forest soil of Dinghu Mountain, China.</title>
        <authorList>
            <person name="Gao Z."/>
            <person name="Qiu L."/>
        </authorList>
    </citation>
    <scope>NUCLEOTIDE SEQUENCE [LARGE SCALE GENOMIC DNA]</scope>
    <source>
        <strain evidence="3 4">4MSK11</strain>
    </source>
</reference>
<dbReference type="InterPro" id="IPR011008">
    <property type="entry name" value="Dimeric_a/b-barrel"/>
</dbReference>
<proteinExistence type="inferred from homology"/>
<organism evidence="3 4">
    <name type="scientific">Dyella psychrodurans</name>
    <dbReference type="NCBI Taxonomy" id="1927960"/>
    <lineage>
        <taxon>Bacteria</taxon>
        <taxon>Pseudomonadati</taxon>
        <taxon>Pseudomonadota</taxon>
        <taxon>Gammaproteobacteria</taxon>
        <taxon>Lysobacterales</taxon>
        <taxon>Rhodanobacteraceae</taxon>
        <taxon>Dyella</taxon>
    </lineage>
</organism>